<dbReference type="InterPro" id="IPR050410">
    <property type="entry name" value="CCR4/nocturin_mRNA_transcr"/>
</dbReference>
<accession>A0A1V9Y1G1</accession>
<dbReference type="SUPFAM" id="SSF56219">
    <property type="entry name" value="DNase I-like"/>
    <property type="match status" value="1"/>
</dbReference>
<dbReference type="GO" id="GO:0000175">
    <property type="term" value="F:3'-5'-RNA exonuclease activity"/>
    <property type="evidence" value="ECO:0007669"/>
    <property type="project" value="TreeGrafter"/>
</dbReference>
<evidence type="ECO:0000313" key="7">
    <source>
        <dbReference type="Proteomes" id="UP000192247"/>
    </source>
</evidence>
<protein>
    <recommendedName>
        <fullName evidence="3">Nocturnin</fullName>
    </recommendedName>
</protein>
<comment type="similarity">
    <text evidence="1">Belongs to the CCR4/nocturin family.</text>
</comment>
<dbReference type="OrthoDB" id="276515at2759"/>
<gene>
    <name evidence="6" type="ORF">BIW11_02538</name>
</gene>
<evidence type="ECO:0000256" key="4">
    <source>
        <dbReference type="SAM" id="MobiDB-lite"/>
    </source>
</evidence>
<organism evidence="6 7">
    <name type="scientific">Tropilaelaps mercedesae</name>
    <dbReference type="NCBI Taxonomy" id="418985"/>
    <lineage>
        <taxon>Eukaryota</taxon>
        <taxon>Metazoa</taxon>
        <taxon>Ecdysozoa</taxon>
        <taxon>Arthropoda</taxon>
        <taxon>Chelicerata</taxon>
        <taxon>Arachnida</taxon>
        <taxon>Acari</taxon>
        <taxon>Parasitiformes</taxon>
        <taxon>Mesostigmata</taxon>
        <taxon>Gamasina</taxon>
        <taxon>Dermanyssoidea</taxon>
        <taxon>Laelapidae</taxon>
        <taxon>Tropilaelaps</taxon>
    </lineage>
</organism>
<evidence type="ECO:0000256" key="2">
    <source>
        <dbReference type="ARBA" id="ARBA00022801"/>
    </source>
</evidence>
<comment type="caution">
    <text evidence="6">The sequence shown here is derived from an EMBL/GenBank/DDBJ whole genome shotgun (WGS) entry which is preliminary data.</text>
</comment>
<evidence type="ECO:0000256" key="3">
    <source>
        <dbReference type="ARBA" id="ARBA00023807"/>
    </source>
</evidence>
<dbReference type="Gene3D" id="3.60.10.10">
    <property type="entry name" value="Endonuclease/exonuclease/phosphatase"/>
    <property type="match status" value="1"/>
</dbReference>
<reference evidence="6 7" key="1">
    <citation type="journal article" date="2017" name="Gigascience">
        <title>Draft genome of the honey bee ectoparasitic mite, Tropilaelaps mercedesae, is shaped by the parasitic life history.</title>
        <authorList>
            <person name="Dong X."/>
            <person name="Armstrong S.D."/>
            <person name="Xia D."/>
            <person name="Makepeace B.L."/>
            <person name="Darby A.C."/>
            <person name="Kadowaki T."/>
        </authorList>
    </citation>
    <scope>NUCLEOTIDE SEQUENCE [LARGE SCALE GENOMIC DNA]</scope>
    <source>
        <strain evidence="6">Wuxi-XJTLU</strain>
    </source>
</reference>
<dbReference type="PANTHER" id="PTHR12121:SF45">
    <property type="entry name" value="NOCTURNIN"/>
    <property type="match status" value="1"/>
</dbReference>
<name>A0A1V9Y1G1_9ACAR</name>
<dbReference type="InParanoid" id="A0A1V9Y1G1"/>
<dbReference type="InterPro" id="IPR005135">
    <property type="entry name" value="Endo/exonuclease/phosphatase"/>
</dbReference>
<feature type="non-terminal residue" evidence="6">
    <location>
        <position position="213"/>
    </location>
</feature>
<dbReference type="PANTHER" id="PTHR12121">
    <property type="entry name" value="CARBON CATABOLITE REPRESSOR PROTEIN 4"/>
    <property type="match status" value="1"/>
</dbReference>
<dbReference type="AlphaFoldDB" id="A0A1V9Y1G1"/>
<dbReference type="GO" id="GO:0006139">
    <property type="term" value="P:nucleobase-containing compound metabolic process"/>
    <property type="evidence" value="ECO:0007669"/>
    <property type="project" value="UniProtKB-ARBA"/>
</dbReference>
<evidence type="ECO:0000313" key="6">
    <source>
        <dbReference type="EMBL" id="OQR79576.1"/>
    </source>
</evidence>
<sequence length="213" mass="23410">MCTFERKLDSRVFCVATTHLKARVGALLPTLRNEQGKDLLQYVRASNPNDYPVIYTGDFNAEPSEPVYRLVLRKDRSVGNGMETMVQLGELSSSYAMVPAQASASRITSSNLTGEDTDRAFDSASFEPKYTTWKIREEGEICHTIDYIFFSRGRFSPERVLSMPTGEELGEGRAPSLRAGETGATDLHLGSPRQARGTGVSIDPALTHLSGRG</sequence>
<keyword evidence="7" id="KW-1185">Reference proteome</keyword>
<dbReference type="EMBL" id="MNPL01000947">
    <property type="protein sequence ID" value="OQR79576.1"/>
    <property type="molecule type" value="Genomic_DNA"/>
</dbReference>
<keyword evidence="2" id="KW-0378">Hydrolase</keyword>
<evidence type="ECO:0000259" key="5">
    <source>
        <dbReference type="Pfam" id="PF03372"/>
    </source>
</evidence>
<proteinExistence type="inferred from homology"/>
<evidence type="ECO:0000256" key="1">
    <source>
        <dbReference type="ARBA" id="ARBA00010774"/>
    </source>
</evidence>
<dbReference type="Pfam" id="PF03372">
    <property type="entry name" value="Exo_endo_phos"/>
    <property type="match status" value="1"/>
</dbReference>
<dbReference type="Proteomes" id="UP000192247">
    <property type="component" value="Unassembled WGS sequence"/>
</dbReference>
<feature type="region of interest" description="Disordered" evidence="4">
    <location>
        <begin position="165"/>
        <end position="213"/>
    </location>
</feature>
<dbReference type="STRING" id="418985.A0A1V9Y1G1"/>
<feature type="domain" description="Endonuclease/exonuclease/phosphatase" evidence="5">
    <location>
        <begin position="29"/>
        <end position="166"/>
    </location>
</feature>
<dbReference type="InterPro" id="IPR036691">
    <property type="entry name" value="Endo/exonu/phosph_ase_sf"/>
</dbReference>